<comment type="similarity">
    <text evidence="1">Belongs to the 'GDSL' lipolytic enzyme family.</text>
</comment>
<dbReference type="EC" id="3.1.1.2" evidence="6"/>
<dbReference type="PANTHER" id="PTHR30383">
    <property type="entry name" value="THIOESTERASE 1/PROTEASE 1/LYSOPHOSPHOLIPASE L1"/>
    <property type="match status" value="1"/>
</dbReference>
<evidence type="ECO:0000313" key="6">
    <source>
        <dbReference type="EMBL" id="SNX50313.1"/>
    </source>
</evidence>
<evidence type="ECO:0000256" key="1">
    <source>
        <dbReference type="ARBA" id="ARBA00008668"/>
    </source>
</evidence>
<keyword evidence="2 4" id="KW-0732">Signal</keyword>
<gene>
    <name evidence="6" type="ORF">VTH8203_03968</name>
</gene>
<dbReference type="InterPro" id="IPR013830">
    <property type="entry name" value="SGNH_hydro"/>
</dbReference>
<feature type="chain" id="PRO_5012692657" evidence="4">
    <location>
        <begin position="23"/>
        <end position="202"/>
    </location>
</feature>
<dbReference type="Gene3D" id="3.40.50.1110">
    <property type="entry name" value="SGNH hydrolase"/>
    <property type="match status" value="1"/>
</dbReference>
<feature type="domain" description="SGNH hydrolase-type esterase" evidence="5">
    <location>
        <begin position="27"/>
        <end position="185"/>
    </location>
</feature>
<dbReference type="CDD" id="cd01822">
    <property type="entry name" value="Lysophospholipase_L1_like"/>
    <property type="match status" value="1"/>
</dbReference>
<accession>A0A240EPW6</accession>
<reference evidence="7" key="1">
    <citation type="submission" date="2016-06" db="EMBL/GenBank/DDBJ databases">
        <authorList>
            <person name="Rodrigo-Torres L."/>
            <person name="Arahal R.D."/>
            <person name="Lucena T."/>
        </authorList>
    </citation>
    <scope>NUCLEOTIDE SEQUENCE [LARGE SCALE GENOMIC DNA]</scope>
    <source>
        <strain evidence="7">CECT8203</strain>
    </source>
</reference>
<dbReference type="InterPro" id="IPR008265">
    <property type="entry name" value="Lipase_GDSL_AS"/>
</dbReference>
<proteinExistence type="inferred from homology"/>
<evidence type="ECO:0000259" key="5">
    <source>
        <dbReference type="Pfam" id="PF13472"/>
    </source>
</evidence>
<dbReference type="OrthoDB" id="9786188at2"/>
<feature type="signal peptide" evidence="4">
    <location>
        <begin position="1"/>
        <end position="22"/>
    </location>
</feature>
<dbReference type="InterPro" id="IPR036514">
    <property type="entry name" value="SGNH_hydro_sf"/>
</dbReference>
<dbReference type="GO" id="GO:0004622">
    <property type="term" value="F:phosphatidylcholine lysophospholipase activity"/>
    <property type="evidence" value="ECO:0007669"/>
    <property type="project" value="UniProtKB-ARBA"/>
</dbReference>
<keyword evidence="7" id="KW-1185">Reference proteome</keyword>
<dbReference type="PROSITE" id="PS01098">
    <property type="entry name" value="LIPASE_GDSL_SER"/>
    <property type="match status" value="1"/>
</dbReference>
<dbReference type="Pfam" id="PF13472">
    <property type="entry name" value="Lipase_GDSL_2"/>
    <property type="match status" value="1"/>
</dbReference>
<dbReference type="GO" id="GO:0006629">
    <property type="term" value="P:lipid metabolic process"/>
    <property type="evidence" value="ECO:0007669"/>
    <property type="project" value="InterPro"/>
</dbReference>
<keyword evidence="3 6" id="KW-0378">Hydrolase</keyword>
<evidence type="ECO:0000256" key="2">
    <source>
        <dbReference type="ARBA" id="ARBA00022729"/>
    </source>
</evidence>
<dbReference type="NCBIfam" id="NF007819">
    <property type="entry name" value="PRK10528.1"/>
    <property type="match status" value="1"/>
</dbReference>
<dbReference type="AlphaFoldDB" id="A0A240EPW6"/>
<dbReference type="PANTHER" id="PTHR30383:SF24">
    <property type="entry name" value="THIOESTERASE 1_PROTEASE 1_LYSOPHOSPHOLIPASE L1"/>
    <property type="match status" value="1"/>
</dbReference>
<dbReference type="GO" id="GO:0004064">
    <property type="term" value="F:arylesterase activity"/>
    <property type="evidence" value="ECO:0007669"/>
    <property type="project" value="UniProtKB-EC"/>
</dbReference>
<sequence length="202" mass="22196">MIRQLSFFVLIVLSLASLNAKAATLLILGDSLSAGYNMRVEQSWPSMLSDKLSSDTTPIEVVNGSVSGDTTSNGLAKLPGLLKQHSPDYLLIELGANDGLRGFQPNIIKKNLASLIEMGQKAGSKVLLMQIRIPPNYGKRYASMFEGIYPALAKETNVPLLPFFLEQIIIKPEWMMEDGLHPKPEAQPFIAQFIADSMQPHL</sequence>
<evidence type="ECO:0000256" key="4">
    <source>
        <dbReference type="SAM" id="SignalP"/>
    </source>
</evidence>
<evidence type="ECO:0000313" key="7">
    <source>
        <dbReference type="Proteomes" id="UP000219336"/>
    </source>
</evidence>
<dbReference type="InterPro" id="IPR051532">
    <property type="entry name" value="Ester_Hydrolysis_Enzymes"/>
</dbReference>
<dbReference type="SUPFAM" id="SSF52266">
    <property type="entry name" value="SGNH hydrolase"/>
    <property type="match status" value="1"/>
</dbReference>
<protein>
    <submittedName>
        <fullName evidence="6">Arylesterase</fullName>
        <ecNumber evidence="6">3.1.1.2</ecNumber>
    </submittedName>
</protein>
<dbReference type="Proteomes" id="UP000219336">
    <property type="component" value="Unassembled WGS sequence"/>
</dbReference>
<dbReference type="FunFam" id="3.40.50.1110:FF:000001">
    <property type="entry name" value="Multifunctional acyl-CoA thioesterase I"/>
    <property type="match status" value="1"/>
</dbReference>
<organism evidence="6 7">
    <name type="scientific">Vibrio thalassae</name>
    <dbReference type="NCBI Taxonomy" id="1243014"/>
    <lineage>
        <taxon>Bacteria</taxon>
        <taxon>Pseudomonadati</taxon>
        <taxon>Pseudomonadota</taxon>
        <taxon>Gammaproteobacteria</taxon>
        <taxon>Vibrionales</taxon>
        <taxon>Vibrionaceae</taxon>
        <taxon>Vibrio</taxon>
    </lineage>
</organism>
<name>A0A240EPW6_9VIBR</name>
<evidence type="ECO:0000256" key="3">
    <source>
        <dbReference type="ARBA" id="ARBA00022801"/>
    </source>
</evidence>
<dbReference type="RefSeq" id="WP_096995255.1">
    <property type="nucleotide sequence ID" value="NZ_JBHSII010000011.1"/>
</dbReference>
<dbReference type="EMBL" id="OANU01000117">
    <property type="protein sequence ID" value="SNX50313.1"/>
    <property type="molecule type" value="Genomic_DNA"/>
</dbReference>